<feature type="transmembrane region" description="Helical" evidence="5">
    <location>
        <begin position="20"/>
        <end position="40"/>
    </location>
</feature>
<evidence type="ECO:0000313" key="7">
    <source>
        <dbReference type="EMBL" id="RKG35921.1"/>
    </source>
</evidence>
<accession>A0A3A8F430</accession>
<gene>
    <name evidence="7" type="ORF">D7V20_16000</name>
</gene>
<evidence type="ECO:0000256" key="5">
    <source>
        <dbReference type="SAM" id="Phobius"/>
    </source>
</evidence>
<dbReference type="GO" id="GO:0016020">
    <property type="term" value="C:membrane"/>
    <property type="evidence" value="ECO:0007669"/>
    <property type="project" value="UniProtKB-SubCell"/>
</dbReference>
<dbReference type="InterPro" id="IPR000620">
    <property type="entry name" value="EamA_dom"/>
</dbReference>
<dbReference type="InterPro" id="IPR037185">
    <property type="entry name" value="EmrE-like"/>
</dbReference>
<evidence type="ECO:0000259" key="6">
    <source>
        <dbReference type="Pfam" id="PF00892"/>
    </source>
</evidence>
<keyword evidence="8" id="KW-1185">Reference proteome</keyword>
<protein>
    <submittedName>
        <fullName evidence="7">EamA family transporter</fullName>
    </submittedName>
</protein>
<sequence>MKSNSKTLNWIWKSTFLTFVLYLIVCLTWGTTWIGIKIAVESAPPLFASGLRFMIAFPFLLLMTILFKAPLTFPKGQRQFFIILTLFYFTIPYYLISYGEQYVSSGLTSLLFSTMPVFSIIFSILILKEKVFLNQIFGIFIGFCCLVIILISQGLIISYTDFLGVMAILFAAIMHGFLYVYSKKNASEINIFTFNTLPIGIAGGLLYISSFLFEAPQIDEITLRSWLALLYLGVVASVGGFIVYFYLLKRMSPIILSFIFIIFPVIAIAIDAYYAHKTITPQFIFFSTVMLLGFALTKLPLHKFFSNTFKKNNH</sequence>
<feature type="transmembrane region" description="Helical" evidence="5">
    <location>
        <begin position="254"/>
        <end position="276"/>
    </location>
</feature>
<evidence type="ECO:0000256" key="1">
    <source>
        <dbReference type="ARBA" id="ARBA00004141"/>
    </source>
</evidence>
<feature type="transmembrane region" description="Helical" evidence="5">
    <location>
        <begin position="282"/>
        <end position="301"/>
    </location>
</feature>
<feature type="transmembrane region" description="Helical" evidence="5">
    <location>
        <begin position="102"/>
        <end position="127"/>
    </location>
</feature>
<dbReference type="Pfam" id="PF00892">
    <property type="entry name" value="EamA"/>
    <property type="match status" value="2"/>
</dbReference>
<feature type="transmembrane region" description="Helical" evidence="5">
    <location>
        <begin position="162"/>
        <end position="180"/>
    </location>
</feature>
<feature type="domain" description="EamA" evidence="6">
    <location>
        <begin position="163"/>
        <end position="297"/>
    </location>
</feature>
<proteinExistence type="predicted"/>
<name>A0A3A8F430_9GAMM</name>
<evidence type="ECO:0000256" key="2">
    <source>
        <dbReference type="ARBA" id="ARBA00022692"/>
    </source>
</evidence>
<comment type="caution">
    <text evidence="7">The sequence shown here is derived from an EMBL/GenBank/DDBJ whole genome shotgun (WGS) entry which is preliminary data.</text>
</comment>
<feature type="transmembrane region" description="Helical" evidence="5">
    <location>
        <begin position="192"/>
        <end position="213"/>
    </location>
</feature>
<dbReference type="Proteomes" id="UP000280405">
    <property type="component" value="Unassembled WGS sequence"/>
</dbReference>
<comment type="subcellular location">
    <subcellularLocation>
        <location evidence="1">Membrane</location>
        <topology evidence="1">Multi-pass membrane protein</topology>
    </subcellularLocation>
</comment>
<feature type="transmembrane region" description="Helical" evidence="5">
    <location>
        <begin position="46"/>
        <end position="67"/>
    </location>
</feature>
<dbReference type="PANTHER" id="PTHR32322">
    <property type="entry name" value="INNER MEMBRANE TRANSPORTER"/>
    <property type="match status" value="1"/>
</dbReference>
<feature type="domain" description="EamA" evidence="6">
    <location>
        <begin position="20"/>
        <end position="150"/>
    </location>
</feature>
<evidence type="ECO:0000313" key="8">
    <source>
        <dbReference type="Proteomes" id="UP000280405"/>
    </source>
</evidence>
<keyword evidence="3 5" id="KW-1133">Transmembrane helix</keyword>
<evidence type="ECO:0000256" key="3">
    <source>
        <dbReference type="ARBA" id="ARBA00022989"/>
    </source>
</evidence>
<evidence type="ECO:0000256" key="4">
    <source>
        <dbReference type="ARBA" id="ARBA00023136"/>
    </source>
</evidence>
<organism evidence="7 8">
    <name type="scientific">Acinetobacter rongchengensis</name>
    <dbReference type="NCBI Taxonomy" id="2419601"/>
    <lineage>
        <taxon>Bacteria</taxon>
        <taxon>Pseudomonadati</taxon>
        <taxon>Pseudomonadota</taxon>
        <taxon>Gammaproteobacteria</taxon>
        <taxon>Moraxellales</taxon>
        <taxon>Moraxellaceae</taxon>
        <taxon>Acinetobacter</taxon>
    </lineage>
</organism>
<dbReference type="AlphaFoldDB" id="A0A3A8F430"/>
<feature type="transmembrane region" description="Helical" evidence="5">
    <location>
        <begin position="136"/>
        <end position="156"/>
    </location>
</feature>
<dbReference type="PANTHER" id="PTHR32322:SF14">
    <property type="entry name" value="PROTEIN PAGO"/>
    <property type="match status" value="1"/>
</dbReference>
<feature type="transmembrane region" description="Helical" evidence="5">
    <location>
        <begin position="225"/>
        <end position="247"/>
    </location>
</feature>
<reference evidence="7 8" key="1">
    <citation type="submission" date="2018-09" db="EMBL/GenBank/DDBJ databases">
        <title>The draft genome of Acinetobacter spp. strains.</title>
        <authorList>
            <person name="Qin J."/>
            <person name="Feng Y."/>
            <person name="Zong Z."/>
        </authorList>
    </citation>
    <scope>NUCLEOTIDE SEQUENCE [LARGE SCALE GENOMIC DNA]</scope>
    <source>
        <strain evidence="7 8">WCHAc060115</strain>
    </source>
</reference>
<keyword evidence="2 5" id="KW-0812">Transmembrane</keyword>
<dbReference type="EMBL" id="RAXT01000053">
    <property type="protein sequence ID" value="RKG35921.1"/>
    <property type="molecule type" value="Genomic_DNA"/>
</dbReference>
<dbReference type="InterPro" id="IPR050638">
    <property type="entry name" value="AA-Vitamin_Transporters"/>
</dbReference>
<keyword evidence="4 5" id="KW-0472">Membrane</keyword>
<feature type="transmembrane region" description="Helical" evidence="5">
    <location>
        <begin position="79"/>
        <end position="96"/>
    </location>
</feature>
<dbReference type="SUPFAM" id="SSF103481">
    <property type="entry name" value="Multidrug resistance efflux transporter EmrE"/>
    <property type="match status" value="2"/>
</dbReference>
<dbReference type="OrthoDB" id="7158585at2"/>